<feature type="domain" description="DUF6851" evidence="2">
    <location>
        <begin position="123"/>
        <end position="221"/>
    </location>
</feature>
<dbReference type="Gene3D" id="1.10.606.10">
    <property type="entry name" value="Vanadium-containing Chloroperoxidase, domain 2"/>
    <property type="match status" value="1"/>
</dbReference>
<dbReference type="InterPro" id="IPR055161">
    <property type="entry name" value="NapH1-like_2nd"/>
</dbReference>
<dbReference type="Pfam" id="PF22778">
    <property type="entry name" value="VCPO_2nd"/>
    <property type="match status" value="1"/>
</dbReference>
<evidence type="ECO:0000313" key="4">
    <source>
        <dbReference type="EMBL" id="PXF45895.1"/>
    </source>
</evidence>
<evidence type="ECO:0000313" key="5">
    <source>
        <dbReference type="Proteomes" id="UP000247409"/>
    </source>
</evidence>
<evidence type="ECO:0000256" key="1">
    <source>
        <dbReference type="SAM" id="SignalP"/>
    </source>
</evidence>
<dbReference type="AlphaFoldDB" id="A0A2V3IUW3"/>
<reference evidence="4 5" key="1">
    <citation type="journal article" date="2018" name="Mol. Biol. Evol.">
        <title>Analysis of the draft genome of the red seaweed Gracilariopsis chorda provides insights into genome size evolution in Rhodophyta.</title>
        <authorList>
            <person name="Lee J."/>
            <person name="Yang E.C."/>
            <person name="Graf L."/>
            <person name="Yang J.H."/>
            <person name="Qiu H."/>
            <person name="Zel Zion U."/>
            <person name="Chan C.X."/>
            <person name="Stephens T.G."/>
            <person name="Weber A.P.M."/>
            <person name="Boo G.H."/>
            <person name="Boo S.M."/>
            <person name="Kim K.M."/>
            <person name="Shin Y."/>
            <person name="Jung M."/>
            <person name="Lee S.J."/>
            <person name="Yim H.S."/>
            <person name="Lee J.H."/>
            <person name="Bhattacharya D."/>
            <person name="Yoon H.S."/>
        </authorList>
    </citation>
    <scope>NUCLEOTIDE SEQUENCE [LARGE SCALE GENOMIC DNA]</scope>
    <source>
        <strain evidence="4 5">SKKU-2015</strain>
        <tissue evidence="4">Whole body</tissue>
    </source>
</reference>
<evidence type="ECO:0000259" key="3">
    <source>
        <dbReference type="Pfam" id="PF22778"/>
    </source>
</evidence>
<organism evidence="4 5">
    <name type="scientific">Gracilariopsis chorda</name>
    <dbReference type="NCBI Taxonomy" id="448386"/>
    <lineage>
        <taxon>Eukaryota</taxon>
        <taxon>Rhodophyta</taxon>
        <taxon>Florideophyceae</taxon>
        <taxon>Rhodymeniophycidae</taxon>
        <taxon>Gracilariales</taxon>
        <taxon>Gracilariaceae</taxon>
        <taxon>Gracilariopsis</taxon>
    </lineage>
</organism>
<dbReference type="EMBL" id="NBIV01000050">
    <property type="protein sequence ID" value="PXF45895.1"/>
    <property type="molecule type" value="Genomic_DNA"/>
</dbReference>
<dbReference type="OrthoDB" id="2115at2759"/>
<dbReference type="SUPFAM" id="SSF48317">
    <property type="entry name" value="Acid phosphatase/Vanadium-dependent haloperoxidase"/>
    <property type="match status" value="1"/>
</dbReference>
<proteinExistence type="predicted"/>
<dbReference type="Proteomes" id="UP000247409">
    <property type="component" value="Unassembled WGS sequence"/>
</dbReference>
<protein>
    <submittedName>
        <fullName evidence="4">Uncharacterized protein</fullName>
    </submittedName>
</protein>
<dbReference type="PANTHER" id="PTHR34599">
    <property type="entry name" value="PEROXIDASE-RELATED"/>
    <property type="match status" value="1"/>
</dbReference>
<comment type="caution">
    <text evidence="4">The sequence shown here is derived from an EMBL/GenBank/DDBJ whole genome shotgun (WGS) entry which is preliminary data.</text>
</comment>
<name>A0A2V3IUW3_9FLOR</name>
<accession>A0A2V3IUW3</accession>
<dbReference type="InterPro" id="IPR052559">
    <property type="entry name" value="V-haloperoxidase"/>
</dbReference>
<dbReference type="InterPro" id="IPR016119">
    <property type="entry name" value="Br/Cl_peroxidase_C"/>
</dbReference>
<feature type="signal peptide" evidence="1">
    <location>
        <begin position="1"/>
        <end position="33"/>
    </location>
</feature>
<evidence type="ECO:0000259" key="2">
    <source>
        <dbReference type="Pfam" id="PF21167"/>
    </source>
</evidence>
<feature type="chain" id="PRO_5015990274" evidence="1">
    <location>
        <begin position="34"/>
        <end position="527"/>
    </location>
</feature>
<sequence length="527" mass="59161">MYSSPTRAQRTCFPVNVIRGLLIICFLPTLSDAQTSDDSSLIELLTPDFVTPNEVGALLFPVPLLQSETPIATRVGLLYGVALHEAAAACHPTGLSFLGEREPIAERFCSSRLSRLLIERQLSYRLWISEFPIDGEPYGRFLDRLGLEPYDITTNRSIERGWANAVANKLVRYFAADGWNSQGDLSKSNYLLEYQDFTGYKPVNPGFLAPNKLIRPLRWQPLTRPSDFRGKFETQVHVTPHIGLTAKPLAISRAQMEERVAPPLYKTPNRRRRLGRHDTKLALTLIEKLFNTSRQVTLEDVLVSYWWNDKFASLGIIFGLYLRIYGLDRLALIQVFLGDMIAQYDAVLVAWKEKRRYDYVRPPTLIRKLLAGKNVTAFRGIGKGVGEVKAEEWEPVLPIQPHSEYPSASAVICTAALEALEAYLKEVVLKDGEAVAPFSFNIQRSRGFFLPVGANVTVTFESLEEAILSCGRSRLTSGVHFEPSVPAGHALGRGIGVIAFRHVRDLYDGKIPENCERCRSSTKFSKE</sequence>
<dbReference type="Pfam" id="PF21167">
    <property type="entry name" value="DUF6851"/>
    <property type="match status" value="1"/>
</dbReference>
<feature type="domain" description="Vanadium-dependent haloperoxidase NapH1-like second helical-bundle" evidence="3">
    <location>
        <begin position="334"/>
        <end position="509"/>
    </location>
</feature>
<dbReference type="InterPro" id="IPR036938">
    <property type="entry name" value="PAP2/HPO_sf"/>
</dbReference>
<gene>
    <name evidence="4" type="ORF">BWQ96_04330</name>
</gene>
<dbReference type="GO" id="GO:0004601">
    <property type="term" value="F:peroxidase activity"/>
    <property type="evidence" value="ECO:0007669"/>
    <property type="project" value="InterPro"/>
</dbReference>
<keyword evidence="5" id="KW-1185">Reference proteome</keyword>
<dbReference type="InterPro" id="IPR049283">
    <property type="entry name" value="DUF6851"/>
</dbReference>
<keyword evidence="1" id="KW-0732">Signal</keyword>
<dbReference type="PANTHER" id="PTHR34599:SF2">
    <property type="entry name" value="TRAF-TYPE DOMAIN-CONTAINING PROTEIN"/>
    <property type="match status" value="1"/>
</dbReference>